<feature type="transmembrane region" description="Helical" evidence="6">
    <location>
        <begin position="424"/>
        <end position="445"/>
    </location>
</feature>
<feature type="transmembrane region" description="Helical" evidence="6">
    <location>
        <begin position="356"/>
        <end position="379"/>
    </location>
</feature>
<evidence type="ECO:0008006" key="9">
    <source>
        <dbReference type="Google" id="ProtNLM"/>
    </source>
</evidence>
<feature type="transmembrane region" description="Helical" evidence="6">
    <location>
        <begin position="286"/>
        <end position="304"/>
    </location>
</feature>
<evidence type="ECO:0000256" key="4">
    <source>
        <dbReference type="ARBA" id="ARBA00023136"/>
    </source>
</evidence>
<dbReference type="GO" id="GO:0009734">
    <property type="term" value="P:auxin-activated signaling pathway"/>
    <property type="evidence" value="ECO:0007669"/>
    <property type="project" value="UniProtKB-KW"/>
</dbReference>
<organism evidence="7 8">
    <name type="scientific">Deinandra increscens subsp. villosa</name>
    <dbReference type="NCBI Taxonomy" id="3103831"/>
    <lineage>
        <taxon>Eukaryota</taxon>
        <taxon>Viridiplantae</taxon>
        <taxon>Streptophyta</taxon>
        <taxon>Embryophyta</taxon>
        <taxon>Tracheophyta</taxon>
        <taxon>Spermatophyta</taxon>
        <taxon>Magnoliopsida</taxon>
        <taxon>eudicotyledons</taxon>
        <taxon>Gunneridae</taxon>
        <taxon>Pentapetalae</taxon>
        <taxon>asterids</taxon>
        <taxon>campanulids</taxon>
        <taxon>Asterales</taxon>
        <taxon>Asteraceae</taxon>
        <taxon>Asteroideae</taxon>
        <taxon>Heliantheae alliance</taxon>
        <taxon>Madieae</taxon>
        <taxon>Madiinae</taxon>
        <taxon>Deinandra</taxon>
    </lineage>
</organism>
<evidence type="ECO:0000313" key="7">
    <source>
        <dbReference type="EMBL" id="KAK9064585.1"/>
    </source>
</evidence>
<feature type="transmembrane region" description="Helical" evidence="6">
    <location>
        <begin position="324"/>
        <end position="344"/>
    </location>
</feature>
<feature type="transmembrane region" description="Helical" evidence="6">
    <location>
        <begin position="178"/>
        <end position="197"/>
    </location>
</feature>
<reference evidence="7 8" key="1">
    <citation type="submission" date="2024-04" db="EMBL/GenBank/DDBJ databases">
        <title>The reference genome of an endangered Asteraceae, Deinandra increscens subsp. villosa, native to the Central Coast of California.</title>
        <authorList>
            <person name="Guilliams M."/>
            <person name="Hasenstab-Lehman K."/>
            <person name="Meyer R."/>
            <person name="Mcevoy S."/>
        </authorList>
    </citation>
    <scope>NUCLEOTIDE SEQUENCE [LARGE SCALE GENOMIC DNA]</scope>
    <source>
        <tissue evidence="7">Leaf</tissue>
    </source>
</reference>
<dbReference type="Proteomes" id="UP001408789">
    <property type="component" value="Unassembled WGS sequence"/>
</dbReference>
<keyword evidence="4 6" id="KW-0472">Membrane</keyword>
<dbReference type="EMBL" id="JBCNJP010000017">
    <property type="protein sequence ID" value="KAK9064585.1"/>
    <property type="molecule type" value="Genomic_DNA"/>
</dbReference>
<evidence type="ECO:0000256" key="5">
    <source>
        <dbReference type="ARBA" id="ARBA00023294"/>
    </source>
</evidence>
<feature type="transmembrane region" description="Helical" evidence="6">
    <location>
        <begin position="81"/>
        <end position="99"/>
    </location>
</feature>
<feature type="transmembrane region" description="Helical" evidence="6">
    <location>
        <begin position="391"/>
        <end position="412"/>
    </location>
</feature>
<evidence type="ECO:0000256" key="6">
    <source>
        <dbReference type="SAM" id="Phobius"/>
    </source>
</evidence>
<keyword evidence="8" id="KW-1185">Reference proteome</keyword>
<keyword evidence="2 6" id="KW-0812">Transmembrane</keyword>
<comment type="caution">
    <text evidence="7">The sequence shown here is derived from an EMBL/GenBank/DDBJ whole genome shotgun (WGS) entry which is preliminary data.</text>
</comment>
<evidence type="ECO:0000313" key="8">
    <source>
        <dbReference type="Proteomes" id="UP001408789"/>
    </source>
</evidence>
<proteinExistence type="predicted"/>
<evidence type="ECO:0000256" key="2">
    <source>
        <dbReference type="ARBA" id="ARBA00022692"/>
    </source>
</evidence>
<evidence type="ECO:0000256" key="1">
    <source>
        <dbReference type="ARBA" id="ARBA00004141"/>
    </source>
</evidence>
<sequence>MQSETFKSSREHTEKKKVRVSFSSTALLIGLQGKMNTMKEDVLSAILPLLKLLSLTVIGLVLAHPKTQLVPKSTFKQLNKLVFVLFLPCLIFIDLGRSITLENLFLWWFVPVNVIISMILGFLLGLIVVYLCRPPPQFAKFTIIMTACGNTGNLPIAILGSLCRTHDNPFGPDCHQRGVAYVSIAQWISVVLVYTLVYHMMEPPMEYYEIIEEEEVENNWSSETAPLVVEAEWPPGIEETEVSTKDSQDLQDDEEIQAMESGTEPMRSKMVQKVRIVAEKTPIRNIFQPPTIASLLAIIIGSIPQAKSFVFGHDAPLTFITDSLQILGGAMVPSVMLVLGGMLGEGPNVSKLGVKTTVGVIVARLLVLPISGIGVVGLADKMHILIPDDAMYRYVLMLQYATPSAILLGAVARMRGYAVSEASALLFWQHIVSLFSLSVCIFIYSKLVSLV</sequence>
<dbReference type="InterPro" id="IPR039305">
    <property type="entry name" value="PILS2/6"/>
</dbReference>
<accession>A0AAP0CX16</accession>
<dbReference type="PANTHER" id="PTHR31419">
    <property type="entry name" value="PROTEIN PIN-LIKES 2"/>
    <property type="match status" value="1"/>
</dbReference>
<dbReference type="Pfam" id="PF03547">
    <property type="entry name" value="Mem_trans"/>
    <property type="match status" value="1"/>
</dbReference>
<evidence type="ECO:0000256" key="3">
    <source>
        <dbReference type="ARBA" id="ARBA00022989"/>
    </source>
</evidence>
<keyword evidence="3 6" id="KW-1133">Transmembrane helix</keyword>
<dbReference type="GO" id="GO:0080162">
    <property type="term" value="P:endoplasmic reticulum to cytosol auxin transport"/>
    <property type="evidence" value="ECO:0007669"/>
    <property type="project" value="InterPro"/>
</dbReference>
<protein>
    <recommendedName>
        <fullName evidence="9">Auxin efflux carrier family protein</fullName>
    </recommendedName>
</protein>
<gene>
    <name evidence="7" type="ORF">SSX86_015967</name>
</gene>
<name>A0AAP0CX16_9ASTR</name>
<comment type="subcellular location">
    <subcellularLocation>
        <location evidence="1">Membrane</location>
        <topology evidence="1">Multi-pass membrane protein</topology>
    </subcellularLocation>
</comment>
<feature type="transmembrane region" description="Helical" evidence="6">
    <location>
        <begin position="105"/>
        <end position="131"/>
    </location>
</feature>
<dbReference type="PANTHER" id="PTHR31419:SF2">
    <property type="entry name" value="PROTEIN PIN-LIKES 2"/>
    <property type="match status" value="1"/>
</dbReference>
<feature type="transmembrane region" description="Helical" evidence="6">
    <location>
        <begin position="138"/>
        <end position="158"/>
    </location>
</feature>
<dbReference type="GO" id="GO:0016020">
    <property type="term" value="C:membrane"/>
    <property type="evidence" value="ECO:0007669"/>
    <property type="project" value="UniProtKB-SubCell"/>
</dbReference>
<keyword evidence="5" id="KW-0927">Auxin signaling pathway</keyword>
<dbReference type="AlphaFoldDB" id="A0AAP0CX16"/>
<dbReference type="InterPro" id="IPR004776">
    <property type="entry name" value="Mem_transp_PIN-like"/>
</dbReference>
<feature type="transmembrane region" description="Helical" evidence="6">
    <location>
        <begin position="42"/>
        <end position="61"/>
    </location>
</feature>